<reference evidence="2" key="1">
    <citation type="submission" date="2016-11" db="UniProtKB">
        <authorList>
            <consortium name="WormBaseParasite"/>
        </authorList>
    </citation>
    <scope>IDENTIFICATION</scope>
    <source>
        <strain evidence="2">KR3021</strain>
    </source>
</reference>
<accession>A0AC35U8L1</accession>
<dbReference type="WBParaSite" id="RSKR_0000864750.1">
    <property type="protein sequence ID" value="RSKR_0000864750.1"/>
    <property type="gene ID" value="RSKR_0000864750"/>
</dbReference>
<sequence>MVRTSISLVWRFFERENSVTHYFCNVGDCKSSFKLPRSTTAAASHLQSHHKNQYQEFQTLEEEKKNSNNNQSMMQTTLKGFNSAILSQNQKEISNNLFTKLLFAPGTFPPPFSVSPRLLERNKVIYTNIYQITISYPYKYINELLLMTDSKKELKGEIEKRFKKYLFCDNKIGNPLFALGTFFTPNKLFLLDEPVLDYLKNLIFQLLDKKPQDHPRTSFSGQMRKKKKRIYQNKLMRDITEYVDYCLAIDRKLDPFEYRNNYDYDSRFKSLALDILSCPSSSSGIERAFSCAGLFSNGNRNSIGSKSLNQRMILYMNQDLD</sequence>
<evidence type="ECO:0000313" key="1">
    <source>
        <dbReference type="Proteomes" id="UP000095286"/>
    </source>
</evidence>
<organism evidence="1 2">
    <name type="scientific">Rhabditophanes sp. KR3021</name>
    <dbReference type="NCBI Taxonomy" id="114890"/>
    <lineage>
        <taxon>Eukaryota</taxon>
        <taxon>Metazoa</taxon>
        <taxon>Ecdysozoa</taxon>
        <taxon>Nematoda</taxon>
        <taxon>Chromadorea</taxon>
        <taxon>Rhabditida</taxon>
        <taxon>Tylenchina</taxon>
        <taxon>Panagrolaimomorpha</taxon>
        <taxon>Strongyloidoidea</taxon>
        <taxon>Alloionematidae</taxon>
        <taxon>Rhabditophanes</taxon>
    </lineage>
</organism>
<proteinExistence type="predicted"/>
<name>A0AC35U8L1_9BILA</name>
<dbReference type="Proteomes" id="UP000095286">
    <property type="component" value="Unplaced"/>
</dbReference>
<evidence type="ECO:0000313" key="2">
    <source>
        <dbReference type="WBParaSite" id="RSKR_0000864750.1"/>
    </source>
</evidence>
<protein>
    <submittedName>
        <fullName evidence="2">Dimer_Tnp_hAT domain-containing protein</fullName>
    </submittedName>
</protein>